<dbReference type="Pfam" id="PF18052">
    <property type="entry name" value="Rx_N"/>
    <property type="match status" value="1"/>
</dbReference>
<dbReference type="InterPro" id="IPR042197">
    <property type="entry name" value="Apaf_helical"/>
</dbReference>
<dbReference type="AlphaFoldDB" id="A0A061G1I2"/>
<dbReference type="InParanoid" id="A0A061G1I2"/>
<dbReference type="Gene3D" id="3.40.50.300">
    <property type="entry name" value="P-loop containing nucleotide triphosphate hydrolases"/>
    <property type="match status" value="1"/>
</dbReference>
<sequence length="321" mass="35655">MLNSALLHIKAVLNHAEEMQFNDPNVRAWLEEVKDVTYDAEDITDAIDTDVLESRSSTSKVNIHLDSGNASDSVREGIDFKMKGIAAAINPFKQRLESRMNTTIIGRTPTTPMLDESCVFGRDSDKEKTMKLPKSVLGTGDKVHVIPIVGLEGIGKTTLARIVYGEKMMKDRFDLKAWACAADEFDAKRITRTLVESITRKNCKEFGFTSREADKFVKGKEFLVVLDDVWNEGYENWDELKILFAKGAAGTTIMVTTRSEKVASIVGTLPIHCLEELSKEDCMSLFEQIVFPNGNSDAEKRVSKCRGLPLAVKALGGLLRS</sequence>
<dbReference type="Gene3D" id="1.20.5.4130">
    <property type="match status" value="1"/>
</dbReference>
<dbReference type="OMA" id="CAADEFD"/>
<dbReference type="Gene3D" id="1.10.8.430">
    <property type="entry name" value="Helical domain of apoptotic protease-activating factors"/>
    <property type="match status" value="1"/>
</dbReference>
<feature type="domain" description="Disease resistance N-terminal" evidence="6">
    <location>
        <begin position="2"/>
        <end position="61"/>
    </location>
</feature>
<dbReference type="InterPro" id="IPR041118">
    <property type="entry name" value="Rx_N"/>
</dbReference>
<dbReference type="InterPro" id="IPR002182">
    <property type="entry name" value="NB-ARC"/>
</dbReference>
<dbReference type="GO" id="GO:0005524">
    <property type="term" value="F:ATP binding"/>
    <property type="evidence" value="ECO:0007669"/>
    <property type="project" value="UniProtKB-KW"/>
</dbReference>
<proteinExistence type="predicted"/>
<evidence type="ECO:0000256" key="4">
    <source>
        <dbReference type="ARBA" id="ARBA00022840"/>
    </source>
</evidence>
<evidence type="ECO:0000313" key="7">
    <source>
        <dbReference type="EMBL" id="EOY23670.1"/>
    </source>
</evidence>
<dbReference type="Pfam" id="PF00931">
    <property type="entry name" value="NB-ARC"/>
    <property type="match status" value="1"/>
</dbReference>
<dbReference type="PANTHER" id="PTHR36766:SF51">
    <property type="entry name" value="DISEASE RESISTANCE RPP13-LIKE PROTEIN 1"/>
    <property type="match status" value="1"/>
</dbReference>
<organism evidence="7 8">
    <name type="scientific">Theobroma cacao</name>
    <name type="common">Cacao</name>
    <name type="synonym">Cocoa</name>
    <dbReference type="NCBI Taxonomy" id="3641"/>
    <lineage>
        <taxon>Eukaryota</taxon>
        <taxon>Viridiplantae</taxon>
        <taxon>Streptophyta</taxon>
        <taxon>Embryophyta</taxon>
        <taxon>Tracheophyta</taxon>
        <taxon>Spermatophyta</taxon>
        <taxon>Magnoliopsida</taxon>
        <taxon>eudicotyledons</taxon>
        <taxon>Gunneridae</taxon>
        <taxon>Pentapetalae</taxon>
        <taxon>rosids</taxon>
        <taxon>malvids</taxon>
        <taxon>Malvales</taxon>
        <taxon>Malvaceae</taxon>
        <taxon>Byttnerioideae</taxon>
        <taxon>Theobroma</taxon>
    </lineage>
</organism>
<dbReference type="Gramene" id="EOY23670">
    <property type="protein sequence ID" value="EOY23670"/>
    <property type="gene ID" value="TCM_015484"/>
</dbReference>
<evidence type="ECO:0000313" key="8">
    <source>
        <dbReference type="Proteomes" id="UP000026915"/>
    </source>
</evidence>
<keyword evidence="8" id="KW-1185">Reference proteome</keyword>
<keyword evidence="3" id="KW-0611">Plant defense</keyword>
<dbReference type="GO" id="GO:0006952">
    <property type="term" value="P:defense response"/>
    <property type="evidence" value="ECO:0007669"/>
    <property type="project" value="UniProtKB-KW"/>
</dbReference>
<dbReference type="InterPro" id="IPR027417">
    <property type="entry name" value="P-loop_NTPase"/>
</dbReference>
<evidence type="ECO:0000256" key="3">
    <source>
        <dbReference type="ARBA" id="ARBA00022821"/>
    </source>
</evidence>
<evidence type="ECO:0000259" key="6">
    <source>
        <dbReference type="Pfam" id="PF18052"/>
    </source>
</evidence>
<dbReference type="PRINTS" id="PR00364">
    <property type="entry name" value="DISEASERSIST"/>
</dbReference>
<name>A0A061G1I2_THECC</name>
<evidence type="ECO:0000259" key="5">
    <source>
        <dbReference type="Pfam" id="PF00931"/>
    </source>
</evidence>
<dbReference type="PANTHER" id="PTHR36766">
    <property type="entry name" value="PLANT BROAD-SPECTRUM MILDEW RESISTANCE PROTEIN RPW8"/>
    <property type="match status" value="1"/>
</dbReference>
<evidence type="ECO:0000256" key="2">
    <source>
        <dbReference type="ARBA" id="ARBA00022741"/>
    </source>
</evidence>
<dbReference type="SUPFAM" id="SSF52540">
    <property type="entry name" value="P-loop containing nucleoside triphosphate hydrolases"/>
    <property type="match status" value="1"/>
</dbReference>
<dbReference type="EMBL" id="CM001881">
    <property type="protein sequence ID" value="EOY23670.1"/>
    <property type="molecule type" value="Genomic_DNA"/>
</dbReference>
<protein>
    <submittedName>
        <fullName evidence="7">NB-ARC domain-containing disease resistance-like protein</fullName>
    </submittedName>
</protein>
<dbReference type="Proteomes" id="UP000026915">
    <property type="component" value="Chromosome 3"/>
</dbReference>
<keyword evidence="1" id="KW-0677">Repeat</keyword>
<reference evidence="7 8" key="1">
    <citation type="journal article" date="2013" name="Genome Biol.">
        <title>The genome sequence of the most widely cultivated cacao type and its use to identify candidate genes regulating pod color.</title>
        <authorList>
            <person name="Motamayor J.C."/>
            <person name="Mockaitis K."/>
            <person name="Schmutz J."/>
            <person name="Haiminen N."/>
            <person name="Iii D.L."/>
            <person name="Cornejo O."/>
            <person name="Findley S.D."/>
            <person name="Zheng P."/>
            <person name="Utro F."/>
            <person name="Royaert S."/>
            <person name="Saski C."/>
            <person name="Jenkins J."/>
            <person name="Podicheti R."/>
            <person name="Zhao M."/>
            <person name="Scheffler B.E."/>
            <person name="Stack J.C."/>
            <person name="Feltus F.A."/>
            <person name="Mustiga G.M."/>
            <person name="Amores F."/>
            <person name="Phillips W."/>
            <person name="Marelli J.P."/>
            <person name="May G.D."/>
            <person name="Shapiro H."/>
            <person name="Ma J."/>
            <person name="Bustamante C.D."/>
            <person name="Schnell R.J."/>
            <person name="Main D."/>
            <person name="Gilbert D."/>
            <person name="Parida L."/>
            <person name="Kuhn D.N."/>
        </authorList>
    </citation>
    <scope>NUCLEOTIDE SEQUENCE [LARGE SCALE GENOMIC DNA]</scope>
    <source>
        <strain evidence="8">cv. Matina 1-6</strain>
    </source>
</reference>
<dbReference type="HOGENOM" id="CLU_000837_9_0_1"/>
<gene>
    <name evidence="7" type="ORF">TCM_015484</name>
</gene>
<evidence type="ECO:0000256" key="1">
    <source>
        <dbReference type="ARBA" id="ARBA00022737"/>
    </source>
</evidence>
<accession>A0A061G1I2</accession>
<keyword evidence="4" id="KW-0067">ATP-binding</keyword>
<dbReference type="GO" id="GO:0043531">
    <property type="term" value="F:ADP binding"/>
    <property type="evidence" value="ECO:0007669"/>
    <property type="project" value="InterPro"/>
</dbReference>
<dbReference type="eggNOG" id="KOG4658">
    <property type="taxonomic scope" value="Eukaryota"/>
</dbReference>
<feature type="domain" description="NB-ARC" evidence="5">
    <location>
        <begin position="136"/>
        <end position="293"/>
    </location>
</feature>
<keyword evidence="2" id="KW-0547">Nucleotide-binding</keyword>